<dbReference type="RefSeq" id="WP_274143236.1">
    <property type="nucleotide sequence ID" value="NZ_JAJUBB010000011.1"/>
</dbReference>
<dbReference type="SUPFAM" id="SSF52540">
    <property type="entry name" value="P-loop containing nucleoside triphosphate hydrolases"/>
    <property type="match status" value="1"/>
</dbReference>
<keyword evidence="2" id="KW-0067">ATP-binding</keyword>
<evidence type="ECO:0000313" key="6">
    <source>
        <dbReference type="EMBL" id="MDD1782603.1"/>
    </source>
</evidence>
<sequence>MRRSGDRYKKWQLHTQNHWPNRKEIQEPLVQSWWEDRELCAFDWQIQKKPAAELLLNNRNGASSYLDYLFSADLLSQLGDGAAWCLLDNQGVVLSLLASPSVRPLIEERGISEGFSFAKADVGTTAFSLAQSKTDSALVYCYETYKKSLHVFASVCVPVKNDTRGYFLMALFDEEHEKNLVMTQARLERLVRYPSENLSKVALYSNILDALPQMIFVLSEDGKLKYRNEEAKRNSTAVGILVEGITAFTFTDMMQATDEPLNRTLPSMRVSMRVEKRTQGTDVLCFVTVKSESINDDTWKYRVVGQCLGKDSFLDKAIAQRAKGGLRLFLTSDVGAGEQYVVRYIAQHFSEKTRHTLDCMAGFSGKSASEAAKIQFINHLQNANGHVLCIENIHALATDLKSTLLKFLSTGLITDHDSCVVPLNIELVCCSSPRFDWQESRISRLLFLMLSGMQLDLKPLSSDQAKVDVALDLALEQLNLREGKHYVVDLIARDALLNYRWPGNYLELFQVVENAALRCVNDTLSLEDLPERMKQKSEVGSGFANIIEAERNAIIVAWRENGGRVTRVANALGLSRTTLWRKMKKLELDRQGLVEGKY</sequence>
<dbReference type="SUPFAM" id="SSF46689">
    <property type="entry name" value="Homeodomain-like"/>
    <property type="match status" value="1"/>
</dbReference>
<dbReference type="InterPro" id="IPR002078">
    <property type="entry name" value="Sigma_54_int"/>
</dbReference>
<keyword evidence="1" id="KW-0547">Nucleotide-binding</keyword>
<keyword evidence="7" id="KW-1185">Reference proteome</keyword>
<evidence type="ECO:0000256" key="3">
    <source>
        <dbReference type="ARBA" id="ARBA00023015"/>
    </source>
</evidence>
<keyword evidence="3" id="KW-0805">Transcription regulation</keyword>
<dbReference type="Gene3D" id="3.30.450.40">
    <property type="match status" value="1"/>
</dbReference>
<organism evidence="6 7">
    <name type="scientific">Enterovibrio qingdaonensis</name>
    <dbReference type="NCBI Taxonomy" id="2899818"/>
    <lineage>
        <taxon>Bacteria</taxon>
        <taxon>Pseudomonadati</taxon>
        <taxon>Pseudomonadota</taxon>
        <taxon>Gammaproteobacteria</taxon>
        <taxon>Vibrionales</taxon>
        <taxon>Vibrionaceae</taxon>
        <taxon>Enterovibrio</taxon>
    </lineage>
</organism>
<comment type="caution">
    <text evidence="6">The sequence shown here is derived from an EMBL/GenBank/DDBJ whole genome shotgun (WGS) entry which is preliminary data.</text>
</comment>
<dbReference type="Gene3D" id="3.40.50.300">
    <property type="entry name" value="P-loop containing nucleotide triphosphate hydrolases"/>
    <property type="match status" value="1"/>
</dbReference>
<dbReference type="InterPro" id="IPR002197">
    <property type="entry name" value="HTH_Fis"/>
</dbReference>
<dbReference type="Proteomes" id="UP001149821">
    <property type="component" value="Unassembled WGS sequence"/>
</dbReference>
<dbReference type="Pfam" id="PF25601">
    <property type="entry name" value="AAA_lid_14"/>
    <property type="match status" value="1"/>
</dbReference>
<dbReference type="PRINTS" id="PR01590">
    <property type="entry name" value="HTHFIS"/>
</dbReference>
<dbReference type="InterPro" id="IPR058031">
    <property type="entry name" value="AAA_lid_NorR"/>
</dbReference>
<dbReference type="InterPro" id="IPR027417">
    <property type="entry name" value="P-loop_NTPase"/>
</dbReference>
<evidence type="ECO:0000256" key="2">
    <source>
        <dbReference type="ARBA" id="ARBA00022840"/>
    </source>
</evidence>
<dbReference type="Gene3D" id="1.10.8.60">
    <property type="match status" value="1"/>
</dbReference>
<dbReference type="InterPro" id="IPR029016">
    <property type="entry name" value="GAF-like_dom_sf"/>
</dbReference>
<dbReference type="Gene3D" id="1.10.10.60">
    <property type="entry name" value="Homeodomain-like"/>
    <property type="match status" value="1"/>
</dbReference>
<evidence type="ECO:0000256" key="4">
    <source>
        <dbReference type="ARBA" id="ARBA00023163"/>
    </source>
</evidence>
<dbReference type="EMBL" id="JAJUBB010000011">
    <property type="protein sequence ID" value="MDD1782603.1"/>
    <property type="molecule type" value="Genomic_DNA"/>
</dbReference>
<gene>
    <name evidence="6" type="ORF">LRP49_15630</name>
</gene>
<dbReference type="InterPro" id="IPR009057">
    <property type="entry name" value="Homeodomain-like_sf"/>
</dbReference>
<dbReference type="PANTHER" id="PTHR32071">
    <property type="entry name" value="TRANSCRIPTIONAL REGULATORY PROTEIN"/>
    <property type="match status" value="1"/>
</dbReference>
<name>A0ABT5QNN9_9GAMM</name>
<dbReference type="PANTHER" id="PTHR32071:SF57">
    <property type="entry name" value="C4-DICARBOXYLATE TRANSPORT TRANSCRIPTIONAL REGULATORY PROTEIN DCTD"/>
    <property type="match status" value="1"/>
</dbReference>
<protein>
    <recommendedName>
        <fullName evidence="5">Sigma-54 factor interaction domain-containing protein</fullName>
    </recommendedName>
</protein>
<feature type="domain" description="Sigma-54 factor interaction" evidence="5">
    <location>
        <begin position="362"/>
        <end position="517"/>
    </location>
</feature>
<proteinExistence type="predicted"/>
<reference evidence="6" key="1">
    <citation type="submission" date="2021-12" db="EMBL/GenBank/DDBJ databases">
        <title>Enterovibrio ZSDZ35 sp. nov. and Enterovibrio ZSDZ42 sp. nov., isolated from coastal seawater in Qingdao.</title>
        <authorList>
            <person name="Zhang P."/>
        </authorList>
    </citation>
    <scope>NUCLEOTIDE SEQUENCE</scope>
    <source>
        <strain evidence="6">ZSDZ35</strain>
    </source>
</reference>
<evidence type="ECO:0000313" key="7">
    <source>
        <dbReference type="Proteomes" id="UP001149821"/>
    </source>
</evidence>
<accession>A0ABT5QNN9</accession>
<evidence type="ECO:0000256" key="1">
    <source>
        <dbReference type="ARBA" id="ARBA00022741"/>
    </source>
</evidence>
<dbReference type="Pfam" id="PF02954">
    <property type="entry name" value="HTH_8"/>
    <property type="match status" value="1"/>
</dbReference>
<dbReference type="PROSITE" id="PS50045">
    <property type="entry name" value="SIGMA54_INTERACT_4"/>
    <property type="match status" value="1"/>
</dbReference>
<keyword evidence="4" id="KW-0804">Transcription</keyword>
<evidence type="ECO:0000259" key="5">
    <source>
        <dbReference type="PROSITE" id="PS50045"/>
    </source>
</evidence>